<evidence type="ECO:0000313" key="3">
    <source>
        <dbReference type="EMBL" id="KAL3784970.1"/>
    </source>
</evidence>
<protein>
    <submittedName>
        <fullName evidence="3">Uncharacterized protein</fullName>
    </submittedName>
</protein>
<feature type="compositionally biased region" description="Low complexity" evidence="1">
    <location>
        <begin position="95"/>
        <end position="105"/>
    </location>
</feature>
<feature type="compositionally biased region" description="Basic and acidic residues" evidence="1">
    <location>
        <begin position="761"/>
        <end position="773"/>
    </location>
</feature>
<evidence type="ECO:0000313" key="4">
    <source>
        <dbReference type="Proteomes" id="UP001530315"/>
    </source>
</evidence>
<comment type="caution">
    <text evidence="3">The sequence shown here is derived from an EMBL/GenBank/DDBJ whole genome shotgun (WGS) entry which is preliminary data.</text>
</comment>
<dbReference type="PANTHER" id="PTHR22602">
    <property type="entry name" value="TRANSFERASE CAF17, MITOCHONDRIAL-RELATED"/>
    <property type="match status" value="1"/>
</dbReference>
<name>A0ABD3PA19_9STRA</name>
<organism evidence="3 4">
    <name type="scientific">Stephanodiscus triporus</name>
    <dbReference type="NCBI Taxonomy" id="2934178"/>
    <lineage>
        <taxon>Eukaryota</taxon>
        <taxon>Sar</taxon>
        <taxon>Stramenopiles</taxon>
        <taxon>Ochrophyta</taxon>
        <taxon>Bacillariophyta</taxon>
        <taxon>Coscinodiscophyceae</taxon>
        <taxon>Thalassiosirophycidae</taxon>
        <taxon>Stephanodiscales</taxon>
        <taxon>Stephanodiscaceae</taxon>
        <taxon>Stephanodiscus</taxon>
    </lineage>
</organism>
<feature type="compositionally biased region" description="Acidic residues" evidence="1">
    <location>
        <begin position="616"/>
        <end position="626"/>
    </location>
</feature>
<evidence type="ECO:0000256" key="1">
    <source>
        <dbReference type="SAM" id="MobiDB-lite"/>
    </source>
</evidence>
<feature type="compositionally biased region" description="Low complexity" evidence="1">
    <location>
        <begin position="199"/>
        <end position="210"/>
    </location>
</feature>
<keyword evidence="2" id="KW-0732">Signal</keyword>
<feature type="compositionally biased region" description="Acidic residues" evidence="1">
    <location>
        <begin position="438"/>
        <end position="451"/>
    </location>
</feature>
<dbReference type="Gene3D" id="3.30.1360.120">
    <property type="entry name" value="Probable tRNA modification gtpase trme, domain 1"/>
    <property type="match status" value="1"/>
</dbReference>
<feature type="chain" id="PRO_5044881925" evidence="2">
    <location>
        <begin position="33"/>
        <end position="787"/>
    </location>
</feature>
<sequence>MVGRRPTTIPVASSRPLHLLLLLLLLLSSTPSAPPASAWSPSPPSPVKVRVRSSSRDRRPPPPFRPSSSRHAADSSTVEELDGPPPRRGEEKIATTTTTTTTTTTIPRLSSAYDPRLPASLVGEAVRSAMRSDRGVCLDFSRDRYSSNNNDNADSTTASSTTGRSVSVVAMRGRGTRTFLDAKFSGSVPRPPGGGGIGTRTSSSSSSSSSRRIRTGRAFETAFLTAKGRVIDRLLVLYFPSNGANSEEGEEEEEAFLITSPGNDGTGLYDRLSSTIFPMDGVTLTPARSGTTAVLTLACSTVENARTSFENNVRGTLTGTTSPFEFPEDGTCDHYRVPGSGGTTSSYTDVYVVRHAFLSPEICHGYTLLFREGGDDSGFGNALADGVWRDLTDENNDRGPVGIGALEYDTLRVEAGLPGFGNEMTGDGTRGRRGATDATDDDEEENDDDDSASYNAKSNPLELHMRGLIDTDKGCYQGQEGVASVLKNKRGPPRQLYQVVFYDSENDFRGGDDDDDDDDAAGGAGFGLLSTDGRMLSEFRKLKGERTGGTALPNDTRQPRPGDDVYVLGSNDSIPVGKISDAKTIALALVKRPGPILSAMKERGLELPRWWEDVADDDRDEDDDADNRDVARMGIANERGGSGIMRPPPLDPLHNLEVVLGGAYTVGRLASVPGRRYGGKSSRGGGVASLLDYESRGEVVAGGDADGPGYFQYNVREDASGSSRMATPEFEGDVGEVDELLAKAERDFATAVAQAEAAAAEAKRKEDKMKLPRAEAAMASRRKKTDG</sequence>
<dbReference type="SUPFAM" id="SSF103025">
    <property type="entry name" value="Folate-binding domain"/>
    <property type="match status" value="1"/>
</dbReference>
<feature type="region of interest" description="Disordered" evidence="1">
    <location>
        <begin position="616"/>
        <end position="648"/>
    </location>
</feature>
<reference evidence="3 4" key="1">
    <citation type="submission" date="2024-10" db="EMBL/GenBank/DDBJ databases">
        <title>Updated reference genomes for cyclostephanoid diatoms.</title>
        <authorList>
            <person name="Roberts W.R."/>
            <person name="Alverson A.J."/>
        </authorList>
    </citation>
    <scope>NUCLEOTIDE SEQUENCE [LARGE SCALE GENOMIC DNA]</scope>
    <source>
        <strain evidence="3 4">AJA276-08</strain>
    </source>
</reference>
<feature type="region of interest" description="Disordered" evidence="1">
    <location>
        <begin position="32"/>
        <end position="112"/>
    </location>
</feature>
<accession>A0ABD3PA19</accession>
<dbReference type="PANTHER" id="PTHR22602:SF0">
    <property type="entry name" value="TRANSFERASE CAF17, MITOCHONDRIAL-RELATED"/>
    <property type="match status" value="1"/>
</dbReference>
<feature type="region of interest" description="Disordered" evidence="1">
    <location>
        <begin position="418"/>
        <end position="459"/>
    </location>
</feature>
<dbReference type="InterPro" id="IPR045179">
    <property type="entry name" value="YgfZ/GcvT"/>
</dbReference>
<keyword evidence="4" id="KW-1185">Reference proteome</keyword>
<dbReference type="Proteomes" id="UP001530315">
    <property type="component" value="Unassembled WGS sequence"/>
</dbReference>
<dbReference type="InterPro" id="IPR027266">
    <property type="entry name" value="TrmE/GcvT-like"/>
</dbReference>
<dbReference type="EMBL" id="JALLAZ020000911">
    <property type="protein sequence ID" value="KAL3784970.1"/>
    <property type="molecule type" value="Genomic_DNA"/>
</dbReference>
<proteinExistence type="predicted"/>
<evidence type="ECO:0000256" key="2">
    <source>
        <dbReference type="SAM" id="SignalP"/>
    </source>
</evidence>
<feature type="region of interest" description="Disordered" evidence="1">
    <location>
        <begin position="182"/>
        <end position="212"/>
    </location>
</feature>
<feature type="region of interest" description="Disordered" evidence="1">
    <location>
        <begin position="761"/>
        <end position="787"/>
    </location>
</feature>
<gene>
    <name evidence="3" type="ORF">ACHAW5_010422</name>
</gene>
<dbReference type="AlphaFoldDB" id="A0ABD3PA19"/>
<feature type="signal peptide" evidence="2">
    <location>
        <begin position="1"/>
        <end position="32"/>
    </location>
</feature>
<feature type="compositionally biased region" description="Low complexity" evidence="1">
    <location>
        <begin position="146"/>
        <end position="167"/>
    </location>
</feature>
<feature type="region of interest" description="Disordered" evidence="1">
    <location>
        <begin position="141"/>
        <end position="167"/>
    </location>
</feature>